<evidence type="ECO:0000313" key="3">
    <source>
        <dbReference type="EMBL" id="GGA87047.1"/>
    </source>
</evidence>
<protein>
    <recommendedName>
        <fullName evidence="2">Staygreen protein domain-containing protein</fullName>
    </recommendedName>
</protein>
<name>A0A916S6S6_9BACI</name>
<feature type="domain" description="Staygreen protein" evidence="2">
    <location>
        <begin position="3"/>
        <end position="107"/>
    </location>
</feature>
<organism evidence="3 4">
    <name type="scientific">Ornithinibacillus halotolerans</name>
    <dbReference type="NCBI Taxonomy" id="1274357"/>
    <lineage>
        <taxon>Bacteria</taxon>
        <taxon>Bacillati</taxon>
        <taxon>Bacillota</taxon>
        <taxon>Bacilli</taxon>
        <taxon>Bacillales</taxon>
        <taxon>Bacillaceae</taxon>
        <taxon>Ornithinibacillus</taxon>
    </lineage>
</organism>
<dbReference type="Pfam" id="PF12638">
    <property type="entry name" value="Staygreen"/>
    <property type="match status" value="1"/>
</dbReference>
<reference evidence="3" key="2">
    <citation type="submission" date="2020-09" db="EMBL/GenBank/DDBJ databases">
        <authorList>
            <person name="Sun Q."/>
            <person name="Zhou Y."/>
        </authorList>
    </citation>
    <scope>NUCLEOTIDE SEQUENCE</scope>
    <source>
        <strain evidence="3">CGMCC 1.12408</strain>
    </source>
</reference>
<accession>A0A916S6S6</accession>
<evidence type="ECO:0000256" key="1">
    <source>
        <dbReference type="ARBA" id="ARBA00022946"/>
    </source>
</evidence>
<evidence type="ECO:0000313" key="4">
    <source>
        <dbReference type="Proteomes" id="UP000613512"/>
    </source>
</evidence>
<keyword evidence="1" id="KW-0809">Transit peptide</keyword>
<dbReference type="PANTHER" id="PTHR31750">
    <property type="entry name" value="PROTEIN STAY-GREEN 1, CHLOROPLASTIC-RELATED"/>
    <property type="match status" value="1"/>
</dbReference>
<dbReference type="Proteomes" id="UP000613512">
    <property type="component" value="Unassembled WGS sequence"/>
</dbReference>
<dbReference type="PANTHER" id="PTHR31750:SF4">
    <property type="entry name" value="LP06106P"/>
    <property type="match status" value="1"/>
</dbReference>
<reference evidence="3" key="1">
    <citation type="journal article" date="2014" name="Int. J. Syst. Evol. Microbiol.">
        <title>Complete genome sequence of Corynebacterium casei LMG S-19264T (=DSM 44701T), isolated from a smear-ripened cheese.</title>
        <authorList>
            <consortium name="US DOE Joint Genome Institute (JGI-PGF)"/>
            <person name="Walter F."/>
            <person name="Albersmeier A."/>
            <person name="Kalinowski J."/>
            <person name="Ruckert C."/>
        </authorList>
    </citation>
    <scope>NUCLEOTIDE SEQUENCE</scope>
    <source>
        <strain evidence="3">CGMCC 1.12408</strain>
    </source>
</reference>
<proteinExistence type="predicted"/>
<comment type="caution">
    <text evidence="3">The sequence shown here is derived from an EMBL/GenBank/DDBJ whole genome shotgun (WGS) entry which is preliminary data.</text>
</comment>
<gene>
    <name evidence="3" type="ORF">GCM10008025_32370</name>
</gene>
<evidence type="ECO:0000259" key="2">
    <source>
        <dbReference type="Pfam" id="PF12638"/>
    </source>
</evidence>
<dbReference type="AlphaFoldDB" id="A0A916S6S6"/>
<dbReference type="InterPro" id="IPR024438">
    <property type="entry name" value="Staygreen"/>
</dbReference>
<dbReference type="EMBL" id="BMEY01000020">
    <property type="protein sequence ID" value="GGA87047.1"/>
    <property type="molecule type" value="Genomic_DNA"/>
</dbReference>
<keyword evidence="4" id="KW-1185">Reference proteome</keyword>
<dbReference type="RefSeq" id="WP_229740780.1">
    <property type="nucleotide sequence ID" value="NZ_BMEY01000020.1"/>
</dbReference>
<sequence length="107" mass="12468">MSKINPEKITVKFRDGVIACDPIMPRLYTLTHSDMTGDLFLTIGKHYAWDKVSSMRDKVLTEWRRNGNSLYFFVSVHVDGGEHEFHLSEKRSEIFRRELPLALTAIR</sequence>